<organism evidence="6 7">
    <name type="scientific">Phreatobacter aquaticus</name>
    <dbReference type="NCBI Taxonomy" id="2570229"/>
    <lineage>
        <taxon>Bacteria</taxon>
        <taxon>Pseudomonadati</taxon>
        <taxon>Pseudomonadota</taxon>
        <taxon>Alphaproteobacteria</taxon>
        <taxon>Hyphomicrobiales</taxon>
        <taxon>Phreatobacteraceae</taxon>
        <taxon>Phreatobacter</taxon>
    </lineage>
</organism>
<keyword evidence="3" id="KW-0998">Cell outer membrane</keyword>
<dbReference type="InterPro" id="IPR007055">
    <property type="entry name" value="BON_dom"/>
</dbReference>
<evidence type="ECO:0000256" key="3">
    <source>
        <dbReference type="ARBA" id="ARBA00023237"/>
    </source>
</evidence>
<dbReference type="InterPro" id="IPR036737">
    <property type="entry name" value="OmpA-like_sf"/>
</dbReference>
<keyword evidence="2 4" id="KW-0472">Membrane</keyword>
<dbReference type="PANTHER" id="PTHR30329">
    <property type="entry name" value="STATOR ELEMENT OF FLAGELLAR MOTOR COMPLEX"/>
    <property type="match status" value="1"/>
</dbReference>
<dbReference type="EMBL" id="CP039865">
    <property type="protein sequence ID" value="QCK87753.1"/>
    <property type="molecule type" value="Genomic_DNA"/>
</dbReference>
<keyword evidence="7" id="KW-1185">Reference proteome</keyword>
<dbReference type="Pfam" id="PF00691">
    <property type="entry name" value="OmpA"/>
    <property type="match status" value="1"/>
</dbReference>
<dbReference type="PRINTS" id="PR01021">
    <property type="entry name" value="OMPADOMAIN"/>
</dbReference>
<dbReference type="KEGG" id="paqt:E8L99_19350"/>
<comment type="subcellular location">
    <subcellularLocation>
        <location evidence="1">Cell outer membrane</location>
    </subcellularLocation>
</comment>
<evidence type="ECO:0000256" key="2">
    <source>
        <dbReference type="ARBA" id="ARBA00023136"/>
    </source>
</evidence>
<dbReference type="Gene3D" id="3.40.1520.20">
    <property type="match status" value="6"/>
</dbReference>
<accession>A0A4D7QPC2</accession>
<dbReference type="SUPFAM" id="SSF103088">
    <property type="entry name" value="OmpA-like"/>
    <property type="match status" value="1"/>
</dbReference>
<evidence type="ECO:0000313" key="6">
    <source>
        <dbReference type="EMBL" id="QCK87753.1"/>
    </source>
</evidence>
<dbReference type="InterPro" id="IPR050330">
    <property type="entry name" value="Bact_OuterMem_StrucFunc"/>
</dbReference>
<dbReference type="PROSITE" id="PS51123">
    <property type="entry name" value="OMPA_2"/>
    <property type="match status" value="1"/>
</dbReference>
<dbReference type="Pfam" id="PF04972">
    <property type="entry name" value="BON"/>
    <property type="match status" value="1"/>
</dbReference>
<dbReference type="Proteomes" id="UP000298588">
    <property type="component" value="Chromosome"/>
</dbReference>
<dbReference type="GO" id="GO:0009279">
    <property type="term" value="C:cell outer membrane"/>
    <property type="evidence" value="ECO:0007669"/>
    <property type="project" value="UniProtKB-SubCell"/>
</dbReference>
<dbReference type="OrthoDB" id="5525824at2"/>
<dbReference type="InterPro" id="IPR006664">
    <property type="entry name" value="OMP_bac"/>
</dbReference>
<dbReference type="Gene3D" id="3.30.1330.60">
    <property type="entry name" value="OmpA-like domain"/>
    <property type="match status" value="1"/>
</dbReference>
<dbReference type="PANTHER" id="PTHR30329:SF21">
    <property type="entry name" value="LIPOPROTEIN YIAD-RELATED"/>
    <property type="match status" value="1"/>
</dbReference>
<protein>
    <submittedName>
        <fullName evidence="6">OmpA family protein</fullName>
    </submittedName>
</protein>
<proteinExistence type="predicted"/>
<dbReference type="CDD" id="cd07185">
    <property type="entry name" value="OmpA_C-like"/>
    <property type="match status" value="1"/>
</dbReference>
<dbReference type="AlphaFoldDB" id="A0A4D7QPC2"/>
<feature type="domain" description="OmpA-like" evidence="5">
    <location>
        <begin position="854"/>
        <end position="969"/>
    </location>
</feature>
<evidence type="ECO:0000256" key="1">
    <source>
        <dbReference type="ARBA" id="ARBA00004442"/>
    </source>
</evidence>
<sequence length="969" mass="100614">MGMFPRWAVIAGLIPLAVLGLLAVRDVEPLVSEVIADRASAQLKAESLTWARVEVSGRDVVLAGEALELAARALAAPSVARVPGVRQVTDTTRLMAEQKPYLWSLETSATRAVVTGYVPSDAVRSDILRAIGAAMPGRDVVDRLQFGRGAPDGFAGTAALLAASLGSAVSGTAVINNVNVSLQAIVENEETAGIVRRAMAALSGTYRLADLQLALPRAAPYLFELERDAQGVAASGHVPGGAARGRLIAALHAAFGQQAVVDRLQDASGEPAGFEAAALFLIEQTARLNSARASVRDRVLAVEGTAPDAGAYRGVVAAWRNRMPAGFTAGAVSVTAPLITPYRLGIAVEADVVRLSGHLPDEPARDALLAALRAGGPSRSIDDRIQLGLGAPARFAEAAVQAGRLAVRMVSGEVGLSDTRLAVAGRAASFDDDEALKAEAARLPEGFTAGSLSLSPPRIAPFSWTAELAGGEVTLKGHVPSVSVRDALLTQARAVFEGRTISDQTRIADGALSGFGAAAGFGLGQLARMSEGRVAILDGRVTVTGKGQAGIDNAALAAAGARTDGLPAGFSLAATDVVAALPVSRPYIMTLALSDGRIALDGVAMSEAEKTAILEAARLALPGRAVDDRIRIATGQPDAIDWVAANRFALAQLARLSTGAVRLEDGAFRIEGQARDRAGFVAVNLAIRQAALPGGGRLHAASIRPPIVSPYGWFVEKTASGVLLQGYAPSDAVRASNRDNAMRAFQPLAVRDAQELAEGAPEGFAAAARLAIELVARLERGRADIADRSLGLAGQAVTGAEIEAVRNSLRDGLPTGWQSRDQIRVPAPVLVPTSQPVRATVPPATPDNAEQCQAKVREAVGQGTITFQLGRDQLRPEAVALVNRIALVMKECPATAFTVEGHTDSDGPSAQNLDLSERRAQAVVSLLIQQGIAAARLSPQGFGASRPLVPNDSLANKIRNRRIAFVARP</sequence>
<gene>
    <name evidence="6" type="ORF">E8L99_19350</name>
</gene>
<reference evidence="6 7" key="1">
    <citation type="submission" date="2019-04" db="EMBL/GenBank/DDBJ databases">
        <title>Phreatobacter aquaticus sp. nov.</title>
        <authorList>
            <person name="Choi A."/>
            <person name="Baek K."/>
        </authorList>
    </citation>
    <scope>NUCLEOTIDE SEQUENCE [LARGE SCALE GENOMIC DNA]</scope>
    <source>
        <strain evidence="6 7">NMCR1094</strain>
    </source>
</reference>
<evidence type="ECO:0000259" key="5">
    <source>
        <dbReference type="PROSITE" id="PS51123"/>
    </source>
</evidence>
<evidence type="ECO:0000256" key="4">
    <source>
        <dbReference type="PROSITE-ProRule" id="PRU00473"/>
    </source>
</evidence>
<name>A0A4D7QPC2_9HYPH</name>
<evidence type="ECO:0000313" key="7">
    <source>
        <dbReference type="Proteomes" id="UP000298588"/>
    </source>
</evidence>
<dbReference type="InterPro" id="IPR006665">
    <property type="entry name" value="OmpA-like"/>
</dbReference>